<evidence type="ECO:0000313" key="9">
    <source>
        <dbReference type="EMBL" id="BAE78494.1"/>
    </source>
</evidence>
<dbReference type="AlphaFoldDB" id="Q2MGW1"/>
<dbReference type="EMBL" id="AB247561">
    <property type="protein sequence ID" value="BAE78494.1"/>
    <property type="molecule type" value="mRNA"/>
</dbReference>
<evidence type="ECO:0000256" key="3">
    <source>
        <dbReference type="ARBA" id="ARBA00022525"/>
    </source>
</evidence>
<feature type="disulfide bond" evidence="7">
    <location>
        <begin position="47"/>
        <end position="63"/>
    </location>
</feature>
<name>Q2MGW1_PENJP</name>
<keyword evidence="6" id="KW-0527">Neuropeptide</keyword>
<protein>
    <submittedName>
        <fullName evidence="9">Molt-inhibiting hormone C</fullName>
    </submittedName>
</protein>
<feature type="chain" id="PRO_5004212611" evidence="8">
    <location>
        <begin position="24"/>
        <end position="102"/>
    </location>
</feature>
<comment type="similarity">
    <text evidence="2">Belongs to the arthropod CHH/MIH/GIH/VIH hormone family.</text>
</comment>
<dbReference type="InterPro" id="IPR035957">
    <property type="entry name" value="Crust_neurohorm_sf"/>
</dbReference>
<dbReference type="GO" id="GO:0007623">
    <property type="term" value="P:circadian rhythm"/>
    <property type="evidence" value="ECO:0007669"/>
    <property type="project" value="TreeGrafter"/>
</dbReference>
<dbReference type="SMR" id="Q2MGW1"/>
<evidence type="ECO:0000256" key="7">
    <source>
        <dbReference type="PIRSR" id="PIRSR631098-51"/>
    </source>
</evidence>
<dbReference type="OrthoDB" id="6330469at2759"/>
<dbReference type="SUPFAM" id="SSF81778">
    <property type="entry name" value="Crustacean CHH/MIH/GIH neurohormone"/>
    <property type="match status" value="1"/>
</dbReference>
<sequence>MRTWLLITIVAAGACLDPGFSSASILDSNCRGAMGNRDIYTKVERVCEDCTNLYRLPQLDGLCRNRCFNNQWFLLCLKATERQDELENFRLWISILNAGRAW</sequence>
<feature type="disulfide bond" evidence="7">
    <location>
        <begin position="50"/>
        <end position="76"/>
    </location>
</feature>
<gene>
    <name evidence="9" type="primary">MIH-C</name>
</gene>
<dbReference type="PROSITE" id="PS51257">
    <property type="entry name" value="PROKAR_LIPOPROTEIN"/>
    <property type="match status" value="1"/>
</dbReference>
<evidence type="ECO:0000256" key="5">
    <source>
        <dbReference type="ARBA" id="ARBA00023157"/>
    </source>
</evidence>
<dbReference type="InterPro" id="IPR001166">
    <property type="entry name" value="Hyperglycemic"/>
</dbReference>
<dbReference type="Pfam" id="PF01147">
    <property type="entry name" value="Crust_neurohorm"/>
    <property type="match status" value="1"/>
</dbReference>
<evidence type="ECO:0000256" key="8">
    <source>
        <dbReference type="SAM" id="SignalP"/>
    </source>
</evidence>
<evidence type="ECO:0000256" key="2">
    <source>
        <dbReference type="ARBA" id="ARBA00005447"/>
    </source>
</evidence>
<feature type="signal peptide" evidence="8">
    <location>
        <begin position="1"/>
        <end position="23"/>
    </location>
</feature>
<dbReference type="PANTHER" id="PTHR35981">
    <property type="entry name" value="ION TRANSPORT PEPTIDE, ISOFORM C"/>
    <property type="match status" value="1"/>
</dbReference>
<evidence type="ECO:0000256" key="1">
    <source>
        <dbReference type="ARBA" id="ARBA00004613"/>
    </source>
</evidence>
<dbReference type="InterPro" id="IPR031098">
    <property type="entry name" value="Crust_neurohorm"/>
</dbReference>
<dbReference type="PANTHER" id="PTHR35981:SF2">
    <property type="entry name" value="ION TRANSPORT PEPTIDE, ISOFORM C"/>
    <property type="match status" value="1"/>
</dbReference>
<feature type="disulfide bond" evidence="7">
    <location>
        <begin position="30"/>
        <end position="67"/>
    </location>
</feature>
<dbReference type="PROSITE" id="PS01250">
    <property type="entry name" value="CHH_MIH_GIH"/>
    <property type="match status" value="1"/>
</dbReference>
<organism evidence="9">
    <name type="scientific">Penaeus japonicus</name>
    <name type="common">Kuruma prawn</name>
    <name type="synonym">Marsupenaeus japonicus</name>
    <dbReference type="NCBI Taxonomy" id="27405"/>
    <lineage>
        <taxon>Eukaryota</taxon>
        <taxon>Metazoa</taxon>
        <taxon>Ecdysozoa</taxon>
        <taxon>Arthropoda</taxon>
        <taxon>Crustacea</taxon>
        <taxon>Multicrustacea</taxon>
        <taxon>Malacostraca</taxon>
        <taxon>Eumalacostraca</taxon>
        <taxon>Eucarida</taxon>
        <taxon>Decapoda</taxon>
        <taxon>Dendrobranchiata</taxon>
        <taxon>Penaeoidea</taxon>
        <taxon>Penaeidae</taxon>
        <taxon>Penaeus</taxon>
    </lineage>
</organism>
<dbReference type="GO" id="GO:0007218">
    <property type="term" value="P:neuropeptide signaling pathway"/>
    <property type="evidence" value="ECO:0007669"/>
    <property type="project" value="UniProtKB-KW"/>
</dbReference>
<dbReference type="GO" id="GO:0005184">
    <property type="term" value="F:neuropeptide hormone activity"/>
    <property type="evidence" value="ECO:0007669"/>
    <property type="project" value="InterPro"/>
</dbReference>
<dbReference type="PRINTS" id="PR00549">
    <property type="entry name" value="HYPRGLYCEMC2"/>
</dbReference>
<keyword evidence="3" id="KW-0964">Secreted</keyword>
<dbReference type="InterPro" id="IPR018251">
    <property type="entry name" value="Crust_neurhormone_CS"/>
</dbReference>
<keyword evidence="5 7" id="KW-1015">Disulfide bond</keyword>
<dbReference type="GO" id="GO:0005576">
    <property type="term" value="C:extracellular region"/>
    <property type="evidence" value="ECO:0007669"/>
    <property type="project" value="UniProtKB-SubCell"/>
</dbReference>
<reference evidence="9" key="1">
    <citation type="journal article" date="2006" name="Comp. Biochem. Physiol., Part A Mol. Integr. Physiol.">
        <title>Expressed sequence tags from eyestalk of kuruma prawn, Marsupenaeus japonicus.</title>
        <authorList>
            <person name="Yamano K."/>
            <person name="Unuma T."/>
        </authorList>
    </citation>
    <scope>NUCLEOTIDE SEQUENCE</scope>
    <source>
        <tissue evidence="9">Eyestalk</tissue>
    </source>
</reference>
<evidence type="ECO:0000256" key="4">
    <source>
        <dbReference type="ARBA" id="ARBA00022702"/>
    </source>
</evidence>
<accession>Q2MGW1</accession>
<dbReference type="PRINTS" id="PR00550">
    <property type="entry name" value="HYPRGLYCEMIC"/>
</dbReference>
<dbReference type="Gene3D" id="1.10.2010.10">
    <property type="entry name" value="Crustacean CHH/MIH/GIH neurohormone"/>
    <property type="match status" value="1"/>
</dbReference>
<comment type="subcellular location">
    <subcellularLocation>
        <location evidence="1">Secreted</location>
    </subcellularLocation>
</comment>
<keyword evidence="4" id="KW-0372">Hormone</keyword>
<keyword evidence="8" id="KW-0732">Signal</keyword>
<evidence type="ECO:0000256" key="6">
    <source>
        <dbReference type="ARBA" id="ARBA00023320"/>
    </source>
</evidence>
<dbReference type="InterPro" id="IPR001262">
    <property type="entry name" value="Hyperglycemic2"/>
</dbReference>
<proteinExistence type="evidence at transcript level"/>